<keyword evidence="9" id="KW-1185">Reference proteome</keyword>
<evidence type="ECO:0008006" key="10">
    <source>
        <dbReference type="Google" id="ProtNLM"/>
    </source>
</evidence>
<reference evidence="8 9" key="1">
    <citation type="submission" date="2020-10" db="EMBL/GenBank/DDBJ databases">
        <authorList>
            <person name="Klimov P.B."/>
            <person name="Dyachkov S.M."/>
            <person name="Chetverikov P.E."/>
        </authorList>
    </citation>
    <scope>NUCLEOTIDE SEQUENCE [LARGE SCALE GENOMIC DNA]</scope>
    <source>
        <strain evidence="8">BMOC 18-1129-001#AD2665</strain>
        <tissue evidence="8">Entire mites</tissue>
    </source>
</reference>
<evidence type="ECO:0000256" key="3">
    <source>
        <dbReference type="ARBA" id="ARBA00022729"/>
    </source>
</evidence>
<dbReference type="Gene3D" id="2.40.160.110">
    <property type="match status" value="1"/>
</dbReference>
<keyword evidence="6" id="KW-0325">Glycoprotein</keyword>
<organism evidence="8 9">
    <name type="scientific">Fragariocoptes setiger</name>
    <dbReference type="NCBI Taxonomy" id="1670756"/>
    <lineage>
        <taxon>Eukaryota</taxon>
        <taxon>Metazoa</taxon>
        <taxon>Ecdysozoa</taxon>
        <taxon>Arthropoda</taxon>
        <taxon>Chelicerata</taxon>
        <taxon>Arachnida</taxon>
        <taxon>Acari</taxon>
        <taxon>Acariformes</taxon>
        <taxon>Trombidiformes</taxon>
        <taxon>Prostigmata</taxon>
        <taxon>Eupodina</taxon>
        <taxon>Eriophyoidea</taxon>
        <taxon>Phytoptidae</taxon>
        <taxon>Fragariocoptes</taxon>
    </lineage>
</organism>
<dbReference type="EMBL" id="JAIFTH010000242">
    <property type="protein sequence ID" value="KAG9510072.1"/>
    <property type="molecule type" value="Genomic_DNA"/>
</dbReference>
<keyword evidence="3" id="KW-0732">Signal</keyword>
<dbReference type="InterPro" id="IPR002000">
    <property type="entry name" value="Lysosome-assoc_membr_glycop"/>
</dbReference>
<comment type="caution">
    <text evidence="8">The sequence shown here is derived from an EMBL/GenBank/DDBJ whole genome shotgun (WGS) entry which is preliminary data.</text>
</comment>
<comment type="subcellular location">
    <subcellularLocation>
        <location evidence="1">Cell membrane</location>
        <topology evidence="1">Single-pass type I membrane protein</topology>
    </subcellularLocation>
</comment>
<dbReference type="PANTHER" id="PTHR11506">
    <property type="entry name" value="LYSOSOME-ASSOCIATED MEMBRANE GLYCOPROTEIN"/>
    <property type="match status" value="1"/>
</dbReference>
<evidence type="ECO:0000313" key="8">
    <source>
        <dbReference type="EMBL" id="KAG9510072.1"/>
    </source>
</evidence>
<evidence type="ECO:0000256" key="6">
    <source>
        <dbReference type="ARBA" id="ARBA00023180"/>
    </source>
</evidence>
<dbReference type="Proteomes" id="UP000825002">
    <property type="component" value="Unassembled WGS sequence"/>
</dbReference>
<evidence type="ECO:0000256" key="1">
    <source>
        <dbReference type="ARBA" id="ARBA00004251"/>
    </source>
</evidence>
<evidence type="ECO:0000256" key="2">
    <source>
        <dbReference type="ARBA" id="ARBA00022692"/>
    </source>
</evidence>
<name>A0ABQ7S9J9_9ACAR</name>
<gene>
    <name evidence="8" type="ORF">GZH46_01395</name>
</gene>
<keyword evidence="2 7" id="KW-0812">Transmembrane</keyword>
<proteinExistence type="predicted"/>
<accession>A0ABQ7S9J9</accession>
<evidence type="ECO:0000313" key="9">
    <source>
        <dbReference type="Proteomes" id="UP000825002"/>
    </source>
</evidence>
<evidence type="ECO:0000256" key="5">
    <source>
        <dbReference type="ARBA" id="ARBA00023136"/>
    </source>
</evidence>
<protein>
    <recommendedName>
        <fullName evidence="10">Lysosome-associated membrane glycoprotein 5</fullName>
    </recommendedName>
</protein>
<evidence type="ECO:0000256" key="7">
    <source>
        <dbReference type="SAM" id="Phobius"/>
    </source>
</evidence>
<keyword evidence="5 7" id="KW-0472">Membrane</keyword>
<dbReference type="PANTHER" id="PTHR11506:SF35">
    <property type="entry name" value="LYSOSOME-ASSOCIATED MEMBRANE GLYCOPROTEIN 5"/>
    <property type="match status" value="1"/>
</dbReference>
<keyword evidence="4 7" id="KW-1133">Transmembrane helix</keyword>
<evidence type="ECO:0000256" key="4">
    <source>
        <dbReference type="ARBA" id="ARBA00022989"/>
    </source>
</evidence>
<feature type="transmembrane region" description="Helical" evidence="7">
    <location>
        <begin position="304"/>
        <end position="326"/>
    </location>
</feature>
<sequence>MWDNSTLNARKAKASRRSLGFLIHKVLRFDSNCLEFYETIEAKRGNPLNLDPSNLVGESQKIIPRRFKNATTAVSSSTGTQVGNYTPKYYSNKPKIKQVVPPSVHAAWDESGRICILAKFQGTFTIKYDSTSGRQQLIDKIPTNARSKGRCDQFDELPVLDIMWKDSLSPDQSKGAGGFTFRMIFEKIDESEWGVQQMQLLYNTGHPIFRGALQGKKKIVRSVKEDKMALFKTPLYRSMLCPSPAPIKMYDSDGTLRAIARLSNMQLQAFDFKEPTFSTPIRCEQVSFGSGVAHSLRNVRSDSLTFSIGLMTVAIAVLTVGGYAIFQTHFAKRYTYRTMT</sequence>